<reference evidence="2" key="3">
    <citation type="submission" date="2015-02" db="UniProtKB">
        <authorList>
            <consortium name="EnsemblProtists"/>
        </authorList>
    </citation>
    <scope>IDENTIFICATION</scope>
    <source>
        <strain evidence="2">DAOM BR144</strain>
    </source>
</reference>
<dbReference type="HOGENOM" id="CLU_082322_0_0_1"/>
<dbReference type="EnsemblProtists" id="PYU1_T012333">
    <property type="protein sequence ID" value="PYU1_T012333"/>
    <property type="gene ID" value="PYU1_G012307"/>
</dbReference>
<proteinExistence type="predicted"/>
<dbReference type="AlphaFoldDB" id="K3X534"/>
<dbReference type="SUPFAM" id="SSF54001">
    <property type="entry name" value="Cysteine proteinases"/>
    <property type="match status" value="1"/>
</dbReference>
<dbReference type="Gene3D" id="3.90.70.80">
    <property type="match status" value="1"/>
</dbReference>
<dbReference type="InParanoid" id="K3X534"/>
<evidence type="ECO:0000313" key="3">
    <source>
        <dbReference type="Proteomes" id="UP000019132"/>
    </source>
</evidence>
<feature type="compositionally biased region" description="Acidic residues" evidence="1">
    <location>
        <begin position="284"/>
        <end position="296"/>
    </location>
</feature>
<dbReference type="InterPro" id="IPR038765">
    <property type="entry name" value="Papain-like_cys_pep_sf"/>
</dbReference>
<organism evidence="2 3">
    <name type="scientific">Globisporangium ultimum (strain ATCC 200006 / CBS 805.95 / DAOM BR144)</name>
    <name type="common">Pythium ultimum</name>
    <dbReference type="NCBI Taxonomy" id="431595"/>
    <lineage>
        <taxon>Eukaryota</taxon>
        <taxon>Sar</taxon>
        <taxon>Stramenopiles</taxon>
        <taxon>Oomycota</taxon>
        <taxon>Peronosporomycetes</taxon>
        <taxon>Pythiales</taxon>
        <taxon>Pythiaceae</taxon>
        <taxon>Globisporangium</taxon>
    </lineage>
</organism>
<evidence type="ECO:0000313" key="2">
    <source>
        <dbReference type="EnsemblProtists" id="PYU1_T012333"/>
    </source>
</evidence>
<reference evidence="3" key="1">
    <citation type="journal article" date="2010" name="Genome Biol.">
        <title>Genome sequence of the necrotrophic plant pathogen Pythium ultimum reveals original pathogenicity mechanisms and effector repertoire.</title>
        <authorList>
            <person name="Levesque C.A."/>
            <person name="Brouwer H."/>
            <person name="Cano L."/>
            <person name="Hamilton J.P."/>
            <person name="Holt C."/>
            <person name="Huitema E."/>
            <person name="Raffaele S."/>
            <person name="Robideau G.P."/>
            <person name="Thines M."/>
            <person name="Win J."/>
            <person name="Zerillo M.M."/>
            <person name="Beakes G.W."/>
            <person name="Boore J.L."/>
            <person name="Busam D."/>
            <person name="Dumas B."/>
            <person name="Ferriera S."/>
            <person name="Fuerstenberg S.I."/>
            <person name="Gachon C.M."/>
            <person name="Gaulin E."/>
            <person name="Govers F."/>
            <person name="Grenville-Briggs L."/>
            <person name="Horner N."/>
            <person name="Hostetler J."/>
            <person name="Jiang R.H."/>
            <person name="Johnson J."/>
            <person name="Krajaejun T."/>
            <person name="Lin H."/>
            <person name="Meijer H.J."/>
            <person name="Moore B."/>
            <person name="Morris P."/>
            <person name="Phuntmart V."/>
            <person name="Puiu D."/>
            <person name="Shetty J."/>
            <person name="Stajich J.E."/>
            <person name="Tripathy S."/>
            <person name="Wawra S."/>
            <person name="van West P."/>
            <person name="Whitty B.R."/>
            <person name="Coutinho P.M."/>
            <person name="Henrissat B."/>
            <person name="Martin F."/>
            <person name="Thomas P.D."/>
            <person name="Tyler B.M."/>
            <person name="De Vries R.P."/>
            <person name="Kamoun S."/>
            <person name="Yandell M."/>
            <person name="Tisserat N."/>
            <person name="Buell C.R."/>
        </authorList>
    </citation>
    <scope>NUCLEOTIDE SEQUENCE</scope>
    <source>
        <strain evidence="3">DAOM:BR144</strain>
    </source>
</reference>
<dbReference type="Proteomes" id="UP000019132">
    <property type="component" value="Unassembled WGS sequence"/>
</dbReference>
<dbReference type="EMBL" id="GL376608">
    <property type="status" value="NOT_ANNOTATED_CDS"/>
    <property type="molecule type" value="Genomic_DNA"/>
</dbReference>
<feature type="region of interest" description="Disordered" evidence="1">
    <location>
        <begin position="241"/>
        <end position="296"/>
    </location>
</feature>
<accession>K3X534</accession>
<evidence type="ECO:0008006" key="4">
    <source>
        <dbReference type="Google" id="ProtNLM"/>
    </source>
</evidence>
<feature type="compositionally biased region" description="Basic and acidic residues" evidence="1">
    <location>
        <begin position="266"/>
        <end position="278"/>
    </location>
</feature>
<reference evidence="3" key="2">
    <citation type="submission" date="2010-04" db="EMBL/GenBank/DDBJ databases">
        <authorList>
            <person name="Buell R."/>
            <person name="Hamilton J."/>
            <person name="Hostetler J."/>
        </authorList>
    </citation>
    <scope>NUCLEOTIDE SEQUENCE [LARGE SCALE GENOMIC DNA]</scope>
    <source>
        <strain evidence="3">DAOM:BR144</strain>
    </source>
</reference>
<evidence type="ECO:0000256" key="1">
    <source>
        <dbReference type="SAM" id="MobiDB-lite"/>
    </source>
</evidence>
<dbReference type="VEuPathDB" id="FungiDB:PYU1_G012307"/>
<name>K3X534_GLOUD</name>
<dbReference type="eggNOG" id="ENOG502SVSW">
    <property type="taxonomic scope" value="Eukaryota"/>
</dbReference>
<keyword evidence="3" id="KW-1185">Reference proteome</keyword>
<sequence>MDELMNVHVERQVEPNPSHNDIMDWDGEYTLQDVMDANGLVEATTPPTGNCQFYAVAEAMLQITQDDKANEKLLEATAGRIKQSMDAAARLNFDLEFPEGTHMGILEALGRGDRKMKPKERKTEVLNYFKDIASSSSSRSSTLPRSAWGGSESLRMAAKALQKKIFVLIETTYGNRKGFAIYKPQSRIHEGGQFLSAKEHACTGKQWEEELRQERIEAETTSSPLPIVMKFANEHYNSLHFKTPNDPSPPANMTSSSLAKYLQGFERSKTEPKTDRFGQFDPEPVTDDPMEDSDNS</sequence>
<protein>
    <recommendedName>
        <fullName evidence="4">OTU domain-containing protein</fullName>
    </recommendedName>
</protein>